<dbReference type="InterPro" id="IPR001841">
    <property type="entry name" value="Znf_RING"/>
</dbReference>
<keyword evidence="6 9" id="KW-0863">Zinc-finger</keyword>
<dbReference type="SUPFAM" id="SSF57850">
    <property type="entry name" value="RING/U-box"/>
    <property type="match status" value="3"/>
</dbReference>
<name>A0AAD7IG31_9AGAR</name>
<dbReference type="InterPro" id="IPR002867">
    <property type="entry name" value="IBR_dom"/>
</dbReference>
<dbReference type="PROSITE" id="PS51873">
    <property type="entry name" value="TRIAD"/>
    <property type="match status" value="1"/>
</dbReference>
<dbReference type="PROSITE" id="PS50089">
    <property type="entry name" value="ZF_RING_2"/>
    <property type="match status" value="1"/>
</dbReference>
<dbReference type="InterPro" id="IPR044066">
    <property type="entry name" value="TRIAD_supradom"/>
</dbReference>
<keyword evidence="7" id="KW-0833">Ubl conjugation pathway</keyword>
<dbReference type="CDD" id="cd22584">
    <property type="entry name" value="Rcat_RBR_unk"/>
    <property type="match status" value="1"/>
</dbReference>
<evidence type="ECO:0000256" key="4">
    <source>
        <dbReference type="ARBA" id="ARBA00022723"/>
    </source>
</evidence>
<evidence type="ECO:0000256" key="7">
    <source>
        <dbReference type="ARBA" id="ARBA00022786"/>
    </source>
</evidence>
<dbReference type="SMART" id="SM00647">
    <property type="entry name" value="IBR"/>
    <property type="match status" value="2"/>
</dbReference>
<dbReference type="Gene3D" id="1.20.120.1750">
    <property type="match status" value="1"/>
</dbReference>
<dbReference type="Proteomes" id="UP001215280">
    <property type="component" value="Unassembled WGS sequence"/>
</dbReference>
<feature type="domain" description="RING-type" evidence="11">
    <location>
        <begin position="155"/>
        <end position="349"/>
    </location>
</feature>
<evidence type="ECO:0000256" key="9">
    <source>
        <dbReference type="PROSITE-ProRule" id="PRU00175"/>
    </source>
</evidence>
<sequence>MSGPLDLDAASAALIAQLTLDDVEDIRASAKGKAPEGSPPSDAECALRAYSEEVQDTLRFFQDLQLARSMDSALELDQPVLSVLSVVEDCVKDDQQYAEALQNGQTLPAQSEVQRLVEDPQFSLFAQDGGEATAATDSSDSDTEIATDRSAMVQVRAQCVICRDNLRASTAFRAPCEHFYCRDCLSNLAHSCVGDESLFPLQCCRQALPMDGPGGVFAQLEIYLRLSLRAKAREFSTLSKDRLYCPQPTCSMFLGSTVNRAGDVTCPRCRTEVCLGCRQVVHPNEKCGENTALEQVKALALEKNWQTCPGCGQIIDLQQGCYHMTCRCRTEFCYVCAAPWKHCTCPQWEEARLLDTAEQRVEVEMGARARAAAPAIFQERVQQRVERLRYDHDCAGGHHWRRRDGRARCEECHYMLREYLLLCRSCGIAVCVRCSRNRL</sequence>
<dbReference type="PROSITE" id="PS00518">
    <property type="entry name" value="ZF_RING_1"/>
    <property type="match status" value="1"/>
</dbReference>
<dbReference type="InterPro" id="IPR031127">
    <property type="entry name" value="E3_UB_ligase_RBR"/>
</dbReference>
<evidence type="ECO:0000313" key="12">
    <source>
        <dbReference type="EMBL" id="KAJ7741773.1"/>
    </source>
</evidence>
<dbReference type="GO" id="GO:0061630">
    <property type="term" value="F:ubiquitin protein ligase activity"/>
    <property type="evidence" value="ECO:0007669"/>
    <property type="project" value="UniProtKB-EC"/>
</dbReference>
<dbReference type="AlphaFoldDB" id="A0AAD7IG31"/>
<dbReference type="EMBL" id="JARJLG010000121">
    <property type="protein sequence ID" value="KAJ7741773.1"/>
    <property type="molecule type" value="Genomic_DNA"/>
</dbReference>
<dbReference type="CDD" id="cd20335">
    <property type="entry name" value="BRcat_RBR"/>
    <property type="match status" value="1"/>
</dbReference>
<keyword evidence="8" id="KW-0862">Zinc</keyword>
<keyword evidence="3" id="KW-0808">Transferase</keyword>
<dbReference type="EC" id="2.3.2.31" evidence="2"/>
<keyword evidence="13" id="KW-1185">Reference proteome</keyword>
<evidence type="ECO:0000256" key="6">
    <source>
        <dbReference type="ARBA" id="ARBA00022771"/>
    </source>
</evidence>
<dbReference type="InterPro" id="IPR013083">
    <property type="entry name" value="Znf_RING/FYVE/PHD"/>
</dbReference>
<proteinExistence type="predicted"/>
<evidence type="ECO:0000256" key="1">
    <source>
        <dbReference type="ARBA" id="ARBA00001798"/>
    </source>
</evidence>
<dbReference type="PANTHER" id="PTHR11685">
    <property type="entry name" value="RBR FAMILY RING FINGER AND IBR DOMAIN-CONTAINING"/>
    <property type="match status" value="1"/>
</dbReference>
<keyword evidence="5" id="KW-0677">Repeat</keyword>
<evidence type="ECO:0000256" key="8">
    <source>
        <dbReference type="ARBA" id="ARBA00022833"/>
    </source>
</evidence>
<evidence type="ECO:0000259" key="11">
    <source>
        <dbReference type="PROSITE" id="PS51873"/>
    </source>
</evidence>
<evidence type="ECO:0000313" key="13">
    <source>
        <dbReference type="Proteomes" id="UP001215280"/>
    </source>
</evidence>
<evidence type="ECO:0000256" key="3">
    <source>
        <dbReference type="ARBA" id="ARBA00022679"/>
    </source>
</evidence>
<organism evidence="12 13">
    <name type="scientific">Mycena maculata</name>
    <dbReference type="NCBI Taxonomy" id="230809"/>
    <lineage>
        <taxon>Eukaryota</taxon>
        <taxon>Fungi</taxon>
        <taxon>Dikarya</taxon>
        <taxon>Basidiomycota</taxon>
        <taxon>Agaricomycotina</taxon>
        <taxon>Agaricomycetes</taxon>
        <taxon>Agaricomycetidae</taxon>
        <taxon>Agaricales</taxon>
        <taxon>Marasmiineae</taxon>
        <taxon>Mycenaceae</taxon>
        <taxon>Mycena</taxon>
    </lineage>
</organism>
<evidence type="ECO:0000259" key="10">
    <source>
        <dbReference type="PROSITE" id="PS50089"/>
    </source>
</evidence>
<comment type="caution">
    <text evidence="12">The sequence shown here is derived from an EMBL/GenBank/DDBJ whole genome shotgun (WGS) entry which is preliminary data.</text>
</comment>
<protein>
    <recommendedName>
        <fullName evidence="2">RBR-type E3 ubiquitin transferase</fullName>
        <ecNumber evidence="2">2.3.2.31</ecNumber>
    </recommendedName>
</protein>
<evidence type="ECO:0000256" key="5">
    <source>
        <dbReference type="ARBA" id="ARBA00022737"/>
    </source>
</evidence>
<keyword evidence="4" id="KW-0479">Metal-binding</keyword>
<dbReference type="InterPro" id="IPR017907">
    <property type="entry name" value="Znf_RING_CS"/>
</dbReference>
<comment type="catalytic activity">
    <reaction evidence="1">
        <text>[E2 ubiquitin-conjugating enzyme]-S-ubiquitinyl-L-cysteine + [acceptor protein]-L-lysine = [E2 ubiquitin-conjugating enzyme]-L-cysteine + [acceptor protein]-N(6)-ubiquitinyl-L-lysine.</text>
        <dbReference type="EC" id="2.3.2.31"/>
    </reaction>
</comment>
<dbReference type="GO" id="GO:0016567">
    <property type="term" value="P:protein ubiquitination"/>
    <property type="evidence" value="ECO:0007669"/>
    <property type="project" value="InterPro"/>
</dbReference>
<dbReference type="Pfam" id="PF01485">
    <property type="entry name" value="IBR"/>
    <property type="match status" value="2"/>
</dbReference>
<dbReference type="GO" id="GO:0008270">
    <property type="term" value="F:zinc ion binding"/>
    <property type="evidence" value="ECO:0007669"/>
    <property type="project" value="UniProtKB-KW"/>
</dbReference>
<feature type="domain" description="RING-type" evidence="10">
    <location>
        <begin position="159"/>
        <end position="192"/>
    </location>
</feature>
<accession>A0AAD7IG31</accession>
<reference evidence="12" key="1">
    <citation type="submission" date="2023-03" db="EMBL/GenBank/DDBJ databases">
        <title>Massive genome expansion in bonnet fungi (Mycena s.s.) driven by repeated elements and novel gene families across ecological guilds.</title>
        <authorList>
            <consortium name="Lawrence Berkeley National Laboratory"/>
            <person name="Harder C.B."/>
            <person name="Miyauchi S."/>
            <person name="Viragh M."/>
            <person name="Kuo A."/>
            <person name="Thoen E."/>
            <person name="Andreopoulos B."/>
            <person name="Lu D."/>
            <person name="Skrede I."/>
            <person name="Drula E."/>
            <person name="Henrissat B."/>
            <person name="Morin E."/>
            <person name="Kohler A."/>
            <person name="Barry K."/>
            <person name="LaButti K."/>
            <person name="Morin E."/>
            <person name="Salamov A."/>
            <person name="Lipzen A."/>
            <person name="Mereny Z."/>
            <person name="Hegedus B."/>
            <person name="Baldrian P."/>
            <person name="Stursova M."/>
            <person name="Weitz H."/>
            <person name="Taylor A."/>
            <person name="Grigoriev I.V."/>
            <person name="Nagy L.G."/>
            <person name="Martin F."/>
            <person name="Kauserud H."/>
        </authorList>
    </citation>
    <scope>NUCLEOTIDE SEQUENCE</scope>
    <source>
        <strain evidence="12">CBHHK188m</strain>
    </source>
</reference>
<dbReference type="Gene3D" id="3.30.40.10">
    <property type="entry name" value="Zinc/RING finger domain, C3HC4 (zinc finger)"/>
    <property type="match status" value="1"/>
</dbReference>
<gene>
    <name evidence="12" type="ORF">DFH07DRAFT_837380</name>
</gene>
<evidence type="ECO:0000256" key="2">
    <source>
        <dbReference type="ARBA" id="ARBA00012251"/>
    </source>
</evidence>